<keyword evidence="9" id="KW-0573">Peptidoglycan synthesis</keyword>
<keyword evidence="1" id="KW-1003">Cell membrane</keyword>
<dbReference type="InterPro" id="IPR023346">
    <property type="entry name" value="Lysozyme-like_dom_sf"/>
</dbReference>
<keyword evidence="12" id="KW-0511">Multifunctional enzyme</keyword>
<dbReference type="InterPro" id="IPR003961">
    <property type="entry name" value="FN3_dom"/>
</dbReference>
<dbReference type="Gene3D" id="1.10.3810.10">
    <property type="entry name" value="Biosynthetic peptidoglycan transglycosylase-like"/>
    <property type="match status" value="1"/>
</dbReference>
<evidence type="ECO:0000256" key="14">
    <source>
        <dbReference type="ARBA" id="ARBA00034000"/>
    </source>
</evidence>
<comment type="caution">
    <text evidence="19">The sequence shown here is derived from an EMBL/GenBank/DDBJ whole genome shotgun (WGS) entry which is preliminary data.</text>
</comment>
<feature type="compositionally biased region" description="Gly residues" evidence="16">
    <location>
        <begin position="801"/>
        <end position="814"/>
    </location>
</feature>
<keyword evidence="11 17" id="KW-0472">Membrane</keyword>
<feature type="compositionally biased region" description="Polar residues" evidence="16">
    <location>
        <begin position="766"/>
        <end position="777"/>
    </location>
</feature>
<dbReference type="EMBL" id="JAGGKP010000001">
    <property type="protein sequence ID" value="MBP1935883.1"/>
    <property type="molecule type" value="Genomic_DNA"/>
</dbReference>
<keyword evidence="7" id="KW-0378">Hydrolase</keyword>
<evidence type="ECO:0000256" key="2">
    <source>
        <dbReference type="ARBA" id="ARBA00022645"/>
    </source>
</evidence>
<evidence type="ECO:0000256" key="17">
    <source>
        <dbReference type="SAM" id="Phobius"/>
    </source>
</evidence>
<protein>
    <submittedName>
        <fullName evidence="19">Penicillin-binding protein 2A</fullName>
        <ecNumber evidence="19">2.3.2.-</ecNumber>
        <ecNumber evidence="19">2.4.1.129</ecNumber>
    </submittedName>
</protein>
<feature type="region of interest" description="Disordered" evidence="16">
    <location>
        <begin position="750"/>
        <end position="875"/>
    </location>
</feature>
<feature type="region of interest" description="Disordered" evidence="16">
    <location>
        <begin position="1"/>
        <end position="23"/>
    </location>
</feature>
<gene>
    <name evidence="19" type="ORF">J2Z20_000744</name>
</gene>
<keyword evidence="10 17" id="KW-1133">Transmembrane helix</keyword>
<comment type="catalytic activity">
    <reaction evidence="15">
        <text>[GlcNAc-(1-&gt;4)-Mur2Ac(oyl-L-Ala-gamma-D-Glu-L-Lys-D-Ala-D-Ala)](n)-di-trans,octa-cis-undecaprenyl diphosphate + beta-D-GlcNAc-(1-&gt;4)-Mur2Ac(oyl-L-Ala-gamma-D-Glu-L-Lys-D-Ala-D-Ala)-di-trans,octa-cis-undecaprenyl diphosphate = [GlcNAc-(1-&gt;4)-Mur2Ac(oyl-L-Ala-gamma-D-Glu-L-Lys-D-Ala-D-Ala)](n+1)-di-trans,octa-cis-undecaprenyl diphosphate + di-trans,octa-cis-undecaprenyl diphosphate + H(+)</text>
        <dbReference type="Rhea" id="RHEA:23708"/>
        <dbReference type="Rhea" id="RHEA-COMP:9602"/>
        <dbReference type="Rhea" id="RHEA-COMP:9603"/>
        <dbReference type="ChEBI" id="CHEBI:15378"/>
        <dbReference type="ChEBI" id="CHEBI:58405"/>
        <dbReference type="ChEBI" id="CHEBI:60033"/>
        <dbReference type="ChEBI" id="CHEBI:78435"/>
        <dbReference type="EC" id="2.4.99.28"/>
    </reaction>
</comment>
<dbReference type="RefSeq" id="WP_209845531.1">
    <property type="nucleotide sequence ID" value="NZ_CBCRVE010000001.1"/>
</dbReference>
<dbReference type="PANTHER" id="PTHR32282">
    <property type="entry name" value="BINDING PROTEIN TRANSPEPTIDASE, PUTATIVE-RELATED"/>
    <property type="match status" value="1"/>
</dbReference>
<evidence type="ECO:0000256" key="1">
    <source>
        <dbReference type="ARBA" id="ARBA00022475"/>
    </source>
</evidence>
<keyword evidence="5 19" id="KW-0808">Transferase</keyword>
<feature type="compositionally biased region" description="Basic and acidic residues" evidence="16">
    <location>
        <begin position="7"/>
        <end position="21"/>
    </location>
</feature>
<keyword evidence="3" id="KW-0645">Protease</keyword>
<dbReference type="InterPro" id="IPR012338">
    <property type="entry name" value="Beta-lactam/transpept-like"/>
</dbReference>
<dbReference type="InterPro" id="IPR013783">
    <property type="entry name" value="Ig-like_fold"/>
</dbReference>
<evidence type="ECO:0000256" key="9">
    <source>
        <dbReference type="ARBA" id="ARBA00022984"/>
    </source>
</evidence>
<sequence length="875" mass="95458">MATQRPSRVDRNKTKSKEKTSTKKRMSPKRVLWTLFFTVAFAVFCAIAGYLFILLNGEKLWQENKDKLTLYETSKVYDRNGNLMGELSLDKSEPVQSDQIPKLIKEAFVATEDKRFYEHQGVDLLGIGRAAVKDVIARSAVEGGSTITQQLAKNMFLSSDKTFFRKATEVSIAMALERNMTKDEILTMYLNRIFFGQRSYGIKAAAKKYFGVDNLNDLKLWQIATLAAIPKGPSKYNPISNPDLSKERRGVVLELMYEQGYITKEQRDEAKAVDYNYKQPKKEQNYTAYMDFVMHEAEEKTGLSEDQLNRGGYKIYTTMDSNAQKVIEQKFDDPNYFEKSKDDQLVQGSMIILDNQTGSVIALAGGRDYAQKGINRVTDIRRQPGSAFKPIVSYAPALETGKYTPYSLLSNEKQCFGNYCPRNLHGYSHSVTMTAALEESINIPSVWLLNQIGVDKGYNFAKSLGITLTDEDRNLAIALGGLSKGTNALEMAQAYTAFADGGIARQAYSIKMIKNNDDDVVYQYKAPKEKRVMSEESAYNMTTMLENVVQNGTGKAARLNRPVAGKTGTTQHGIPGLKSSANRDVWFVGYTPEWTAAVWMGYDKPDKDHLLKESSKRPAALFGAVMGEALAGYPVKDFDKPKGWVAPEPQKPSVQAVTGLNASYNHDTQTVSLTWNPVEGDHIEYRVYRKEASEAGFTRILDSLSAPGAEDLSTTPGHSYEYYVTAYNPDENVESDKSNITQITIEGQVQPAQPPEVQQPADNGSLPGTQPGTTDGNNAPVGNDSGQGTDQGTTNPNDSGIGNGSDGNGNGNGKGRGHADHGGDTTAPGDGTGATPGNGTGTPDAGTGTTAPADPGSVNNGSVPSSGDKTSTGQN</sequence>
<dbReference type="Pfam" id="PF00905">
    <property type="entry name" value="Transpeptidase"/>
    <property type="match status" value="1"/>
</dbReference>
<keyword evidence="20" id="KW-1185">Reference proteome</keyword>
<evidence type="ECO:0000256" key="13">
    <source>
        <dbReference type="ARBA" id="ARBA00023316"/>
    </source>
</evidence>
<evidence type="ECO:0000256" key="10">
    <source>
        <dbReference type="ARBA" id="ARBA00022989"/>
    </source>
</evidence>
<dbReference type="PROSITE" id="PS50853">
    <property type="entry name" value="FN3"/>
    <property type="match status" value="1"/>
</dbReference>
<dbReference type="Pfam" id="PF00912">
    <property type="entry name" value="Transgly"/>
    <property type="match status" value="1"/>
</dbReference>
<dbReference type="NCBIfam" id="TIGR02074">
    <property type="entry name" value="PBP_1a_fam"/>
    <property type="match status" value="1"/>
</dbReference>
<keyword evidence="13" id="KW-0961">Cell wall biogenesis/degradation</keyword>
<feature type="domain" description="Fibronectin type-III" evidence="18">
    <location>
        <begin position="648"/>
        <end position="748"/>
    </location>
</feature>
<dbReference type="InterPro" id="IPR050396">
    <property type="entry name" value="Glycosyltr_51/Transpeptidase"/>
</dbReference>
<dbReference type="SUPFAM" id="SSF49265">
    <property type="entry name" value="Fibronectin type III"/>
    <property type="match status" value="1"/>
</dbReference>
<evidence type="ECO:0000313" key="19">
    <source>
        <dbReference type="EMBL" id="MBP1935883.1"/>
    </source>
</evidence>
<evidence type="ECO:0000256" key="4">
    <source>
        <dbReference type="ARBA" id="ARBA00022676"/>
    </source>
</evidence>
<keyword evidence="4 19" id="KW-0328">Glycosyltransferase</keyword>
<comment type="catalytic activity">
    <reaction evidence="14">
        <text>Preferential cleavage: (Ac)2-L-Lys-D-Ala-|-D-Ala. Also transpeptidation of peptidyl-alanyl moieties that are N-acyl substituents of D-alanine.</text>
        <dbReference type="EC" id="3.4.16.4"/>
    </reaction>
</comment>
<evidence type="ECO:0000256" key="8">
    <source>
        <dbReference type="ARBA" id="ARBA00022960"/>
    </source>
</evidence>
<feature type="compositionally biased region" description="Low complexity" evidence="16">
    <location>
        <begin position="841"/>
        <end position="867"/>
    </location>
</feature>
<evidence type="ECO:0000259" key="18">
    <source>
        <dbReference type="PROSITE" id="PS50853"/>
    </source>
</evidence>
<keyword evidence="19" id="KW-0012">Acyltransferase</keyword>
<name>A0ABS4H030_9BACL</name>
<evidence type="ECO:0000256" key="3">
    <source>
        <dbReference type="ARBA" id="ARBA00022670"/>
    </source>
</evidence>
<keyword evidence="2" id="KW-0121">Carboxypeptidase</keyword>
<feature type="compositionally biased region" description="Gly residues" evidence="16">
    <location>
        <begin position="830"/>
        <end position="840"/>
    </location>
</feature>
<dbReference type="GO" id="GO:0016757">
    <property type="term" value="F:glycosyltransferase activity"/>
    <property type="evidence" value="ECO:0007669"/>
    <property type="project" value="UniProtKB-KW"/>
</dbReference>
<accession>A0ABS4H030</accession>
<keyword evidence="8" id="KW-0133">Cell shape</keyword>
<proteinExistence type="predicted"/>
<evidence type="ECO:0000256" key="5">
    <source>
        <dbReference type="ARBA" id="ARBA00022679"/>
    </source>
</evidence>
<evidence type="ECO:0000256" key="15">
    <source>
        <dbReference type="ARBA" id="ARBA00049902"/>
    </source>
</evidence>
<dbReference type="InterPro" id="IPR036950">
    <property type="entry name" value="PBP_transglycosylase"/>
</dbReference>
<feature type="compositionally biased region" description="Low complexity" evidence="16">
    <location>
        <begin position="750"/>
        <end position="761"/>
    </location>
</feature>
<dbReference type="GO" id="GO:0016746">
    <property type="term" value="F:acyltransferase activity"/>
    <property type="evidence" value="ECO:0007669"/>
    <property type="project" value="UniProtKB-KW"/>
</dbReference>
<evidence type="ECO:0000256" key="7">
    <source>
        <dbReference type="ARBA" id="ARBA00022801"/>
    </source>
</evidence>
<feature type="compositionally biased region" description="Polar residues" evidence="16">
    <location>
        <begin position="784"/>
        <end position="794"/>
    </location>
</feature>
<dbReference type="SUPFAM" id="SSF56601">
    <property type="entry name" value="beta-lactamase/transpeptidase-like"/>
    <property type="match status" value="1"/>
</dbReference>
<evidence type="ECO:0000256" key="16">
    <source>
        <dbReference type="SAM" id="MobiDB-lite"/>
    </source>
</evidence>
<dbReference type="Gene3D" id="3.40.710.10">
    <property type="entry name" value="DD-peptidase/beta-lactamase superfamily"/>
    <property type="match status" value="1"/>
</dbReference>
<dbReference type="InterPro" id="IPR001264">
    <property type="entry name" value="Glyco_trans_51"/>
</dbReference>
<dbReference type="Proteomes" id="UP001519273">
    <property type="component" value="Unassembled WGS sequence"/>
</dbReference>
<evidence type="ECO:0000256" key="11">
    <source>
        <dbReference type="ARBA" id="ARBA00023136"/>
    </source>
</evidence>
<feature type="transmembrane region" description="Helical" evidence="17">
    <location>
        <begin position="31"/>
        <end position="55"/>
    </location>
</feature>
<keyword evidence="6 17" id="KW-0812">Transmembrane</keyword>
<dbReference type="EC" id="2.4.1.129" evidence="19"/>
<dbReference type="PANTHER" id="PTHR32282:SF32">
    <property type="entry name" value="PENICILLIN-BINDING PROTEIN 2A"/>
    <property type="match status" value="1"/>
</dbReference>
<dbReference type="SUPFAM" id="SSF53955">
    <property type="entry name" value="Lysozyme-like"/>
    <property type="match status" value="1"/>
</dbReference>
<dbReference type="CDD" id="cd00063">
    <property type="entry name" value="FN3"/>
    <property type="match status" value="1"/>
</dbReference>
<reference evidence="19 20" key="1">
    <citation type="submission" date="2021-03" db="EMBL/GenBank/DDBJ databases">
        <title>Genomic Encyclopedia of Type Strains, Phase IV (KMG-IV): sequencing the most valuable type-strain genomes for metagenomic binning, comparative biology and taxonomic classification.</title>
        <authorList>
            <person name="Goeker M."/>
        </authorList>
    </citation>
    <scope>NUCLEOTIDE SEQUENCE [LARGE SCALE GENOMIC DNA]</scope>
    <source>
        <strain evidence="19 20">DSM 23491</strain>
    </source>
</reference>
<evidence type="ECO:0000256" key="6">
    <source>
        <dbReference type="ARBA" id="ARBA00022692"/>
    </source>
</evidence>
<dbReference type="EC" id="2.3.2.-" evidence="19"/>
<evidence type="ECO:0000256" key="12">
    <source>
        <dbReference type="ARBA" id="ARBA00023268"/>
    </source>
</evidence>
<dbReference type="InterPro" id="IPR036116">
    <property type="entry name" value="FN3_sf"/>
</dbReference>
<organism evidence="19 20">
    <name type="scientific">Paenibacillus sediminis</name>
    <dbReference type="NCBI Taxonomy" id="664909"/>
    <lineage>
        <taxon>Bacteria</taxon>
        <taxon>Bacillati</taxon>
        <taxon>Bacillota</taxon>
        <taxon>Bacilli</taxon>
        <taxon>Bacillales</taxon>
        <taxon>Paenibacillaceae</taxon>
        <taxon>Paenibacillus</taxon>
    </lineage>
</organism>
<dbReference type="InterPro" id="IPR001460">
    <property type="entry name" value="PCN-bd_Tpept"/>
</dbReference>
<evidence type="ECO:0000313" key="20">
    <source>
        <dbReference type="Proteomes" id="UP001519273"/>
    </source>
</evidence>
<dbReference type="Gene3D" id="2.60.40.10">
    <property type="entry name" value="Immunoglobulins"/>
    <property type="match status" value="1"/>
</dbReference>